<sequence length="180" mass="21114">MAYYLVNRLESPEFLPEGYVHTFLLRDPHKSVYSLYKMSLNKDLTGWSRFDAAEVGFKELYQLFQLVTKTLGHEAVVIDADDLLKYPEPLLRAYCDKVGITFEESMLHWEDTPKEIFEDWMPWFEGVLTSKTFQPSPTKPVSPNVVPDLPRHVQRAIDDSMPYYRKMHALRLRPNTLQTQ</sequence>
<dbReference type="PANTHER" id="PTHR48419:SF1">
    <property type="entry name" value="SULFOTRANSFERASE DOMAIN-CONTAINING PROTEIN"/>
    <property type="match status" value="1"/>
</dbReference>
<dbReference type="Proteomes" id="UP001209878">
    <property type="component" value="Unassembled WGS sequence"/>
</dbReference>
<accession>A0AAD9PG54</accession>
<evidence type="ECO:0000313" key="1">
    <source>
        <dbReference type="EMBL" id="KAK2194189.1"/>
    </source>
</evidence>
<organism evidence="1 2">
    <name type="scientific">Ridgeia piscesae</name>
    <name type="common">Tubeworm</name>
    <dbReference type="NCBI Taxonomy" id="27915"/>
    <lineage>
        <taxon>Eukaryota</taxon>
        <taxon>Metazoa</taxon>
        <taxon>Spiralia</taxon>
        <taxon>Lophotrochozoa</taxon>
        <taxon>Annelida</taxon>
        <taxon>Polychaeta</taxon>
        <taxon>Sedentaria</taxon>
        <taxon>Canalipalpata</taxon>
        <taxon>Sabellida</taxon>
        <taxon>Siboglinidae</taxon>
        <taxon>Ridgeia</taxon>
    </lineage>
</organism>
<name>A0AAD9PG54_RIDPI</name>
<dbReference type="InterPro" id="IPR027417">
    <property type="entry name" value="P-loop_NTPase"/>
</dbReference>
<dbReference type="Gene3D" id="3.40.50.300">
    <property type="entry name" value="P-loop containing nucleotide triphosphate hydrolases"/>
    <property type="match status" value="1"/>
</dbReference>
<proteinExistence type="predicted"/>
<gene>
    <name evidence="1" type="ORF">NP493_2g22006</name>
</gene>
<dbReference type="AlphaFoldDB" id="A0AAD9PG54"/>
<evidence type="ECO:0000313" key="2">
    <source>
        <dbReference type="Proteomes" id="UP001209878"/>
    </source>
</evidence>
<dbReference type="PANTHER" id="PTHR48419">
    <property type="entry name" value="SULFOTRANSFERASE DOMAIN-CONTAINING PROTEIN"/>
    <property type="match status" value="1"/>
</dbReference>
<dbReference type="EMBL" id="JAODUO010000002">
    <property type="protein sequence ID" value="KAK2194189.1"/>
    <property type="molecule type" value="Genomic_DNA"/>
</dbReference>
<comment type="caution">
    <text evidence="1">The sequence shown here is derived from an EMBL/GenBank/DDBJ whole genome shotgun (WGS) entry which is preliminary data.</text>
</comment>
<dbReference type="SUPFAM" id="SSF52540">
    <property type="entry name" value="P-loop containing nucleoside triphosphate hydrolases"/>
    <property type="match status" value="1"/>
</dbReference>
<reference evidence="1" key="1">
    <citation type="journal article" date="2023" name="Mol. Biol. Evol.">
        <title>Third-Generation Sequencing Reveals the Adaptive Role of the Epigenome in Three Deep-Sea Polychaetes.</title>
        <authorList>
            <person name="Perez M."/>
            <person name="Aroh O."/>
            <person name="Sun Y."/>
            <person name="Lan Y."/>
            <person name="Juniper S.K."/>
            <person name="Young C.R."/>
            <person name="Angers B."/>
            <person name="Qian P.Y."/>
        </authorList>
    </citation>
    <scope>NUCLEOTIDE SEQUENCE</scope>
    <source>
        <strain evidence="1">R07B-5</strain>
    </source>
</reference>
<protein>
    <recommendedName>
        <fullName evidence="3">Sulfotransferase family protein</fullName>
    </recommendedName>
</protein>
<keyword evidence="2" id="KW-1185">Reference proteome</keyword>
<evidence type="ECO:0008006" key="3">
    <source>
        <dbReference type="Google" id="ProtNLM"/>
    </source>
</evidence>
<dbReference type="Pfam" id="PF19798">
    <property type="entry name" value="Sulfotransfer_5"/>
    <property type="match status" value="1"/>
</dbReference>
<dbReference type="InterPro" id="IPR053226">
    <property type="entry name" value="Pyrrolopyrazine_biosynth_F"/>
</dbReference>